<comment type="caution">
    <text evidence="2">The sequence shown here is derived from an EMBL/GenBank/DDBJ whole genome shotgun (WGS) entry which is preliminary data.</text>
</comment>
<sequence length="230" mass="24994">MESGASKGHGGPPSPAVALSRSSWVLVASAAVVLACAAALHLLMAFLHLAPPNTASRQYGQEIAAYVEPEFEQNWKLFAPDPLQANIHVHARLELLTPDGGTRRTGWTDLTAGDREAIRGNPAPSHTRQNELRRAWDFFHGSHDARNRSTGTRGALSEMYLKRIVLARLDDHHPLGTVHRVQIKAVTTPVAPPSWSAGTRGAVERDRRVLPWWPAAPGDVTADGSTEARH</sequence>
<accession>A0A8T4IZG3</accession>
<organism evidence="2 3">
    <name type="scientific">Streptomyces daliensis</name>
    <dbReference type="NCBI Taxonomy" id="299421"/>
    <lineage>
        <taxon>Bacteria</taxon>
        <taxon>Bacillati</taxon>
        <taxon>Actinomycetota</taxon>
        <taxon>Actinomycetes</taxon>
        <taxon>Kitasatosporales</taxon>
        <taxon>Streptomycetaceae</taxon>
        <taxon>Streptomyces</taxon>
    </lineage>
</organism>
<dbReference type="Pfam" id="PF19136">
    <property type="entry name" value="DUF5819"/>
    <property type="match status" value="1"/>
</dbReference>
<evidence type="ECO:0000256" key="1">
    <source>
        <dbReference type="SAM" id="Phobius"/>
    </source>
</evidence>
<reference evidence="2" key="1">
    <citation type="submission" date="2021-04" db="EMBL/GenBank/DDBJ databases">
        <title>Sequencing of actinobacteria type strains.</title>
        <authorList>
            <person name="Nguyen G.-S."/>
            <person name="Wentzel A."/>
        </authorList>
    </citation>
    <scope>NUCLEOTIDE SEQUENCE</scope>
    <source>
        <strain evidence="2">DSM 42095</strain>
    </source>
</reference>
<feature type="transmembrane region" description="Helical" evidence="1">
    <location>
        <begin position="24"/>
        <end position="47"/>
    </location>
</feature>
<dbReference type="AlphaFoldDB" id="A0A8T4IZG3"/>
<keyword evidence="1" id="KW-0812">Transmembrane</keyword>
<dbReference type="EMBL" id="JAGSMN010000365">
    <property type="protein sequence ID" value="MBR7674664.1"/>
    <property type="molecule type" value="Genomic_DNA"/>
</dbReference>
<dbReference type="Proteomes" id="UP000675554">
    <property type="component" value="Unassembled WGS sequence"/>
</dbReference>
<name>A0A8T4IZG3_9ACTN</name>
<evidence type="ECO:0000313" key="2">
    <source>
        <dbReference type="EMBL" id="MBR7674664.1"/>
    </source>
</evidence>
<gene>
    <name evidence="2" type="ORF">KDA82_16880</name>
</gene>
<evidence type="ECO:0000313" key="3">
    <source>
        <dbReference type="Proteomes" id="UP000675554"/>
    </source>
</evidence>
<protein>
    <submittedName>
        <fullName evidence="2">Uncharacterized protein</fullName>
    </submittedName>
</protein>
<proteinExistence type="predicted"/>
<dbReference type="InterPro" id="IPR043857">
    <property type="entry name" value="DUF5819"/>
</dbReference>
<keyword evidence="1" id="KW-1133">Transmembrane helix</keyword>
<keyword evidence="1" id="KW-0472">Membrane</keyword>
<keyword evidence="3" id="KW-1185">Reference proteome</keyword>